<dbReference type="Gene3D" id="2.130.10.10">
    <property type="entry name" value="YVTN repeat-like/Quinoprotein amine dehydrogenase"/>
    <property type="match status" value="2"/>
</dbReference>
<dbReference type="GO" id="GO:0030834">
    <property type="term" value="P:regulation of actin filament depolymerization"/>
    <property type="evidence" value="ECO:0007669"/>
    <property type="project" value="UniProtKB-ARBA"/>
</dbReference>
<dbReference type="OrthoDB" id="2306at2759"/>
<dbReference type="SUPFAM" id="SSF50998">
    <property type="entry name" value="Quinoprotein alcohol dehydrogenase-like"/>
    <property type="match status" value="1"/>
</dbReference>
<dbReference type="InterPro" id="IPR019775">
    <property type="entry name" value="WD40_repeat_CS"/>
</dbReference>
<feature type="repeat" description="WD" evidence="5">
    <location>
        <begin position="520"/>
        <end position="561"/>
    </location>
</feature>
<name>A0A7J7J689_BUGNE</name>
<proteinExistence type="inferred from homology"/>
<dbReference type="PANTHER" id="PTHR19856">
    <property type="entry name" value="WD-REPEATCONTAINING PROTEIN WDR1"/>
    <property type="match status" value="1"/>
</dbReference>
<dbReference type="GO" id="GO:0051015">
    <property type="term" value="F:actin filament binding"/>
    <property type="evidence" value="ECO:0007669"/>
    <property type="project" value="TreeGrafter"/>
</dbReference>
<dbReference type="PRINTS" id="PR00320">
    <property type="entry name" value="GPROTEINBRPT"/>
</dbReference>
<dbReference type="PROSITE" id="PS00678">
    <property type="entry name" value="WD_REPEATS_1"/>
    <property type="match status" value="3"/>
</dbReference>
<dbReference type="GO" id="GO:0030833">
    <property type="term" value="P:regulation of actin filament polymerization"/>
    <property type="evidence" value="ECO:0007669"/>
    <property type="project" value="UniProtKB-ARBA"/>
</dbReference>
<feature type="repeat" description="WD" evidence="5">
    <location>
        <begin position="315"/>
        <end position="354"/>
    </location>
</feature>
<dbReference type="InterPro" id="IPR011047">
    <property type="entry name" value="Quinoprotein_ADH-like_sf"/>
</dbReference>
<keyword evidence="2" id="KW-0677">Repeat</keyword>
<evidence type="ECO:0000256" key="3">
    <source>
        <dbReference type="ARBA" id="ARBA00038366"/>
    </source>
</evidence>
<comment type="caution">
    <text evidence="6">The sequence shown here is derived from an EMBL/GenBank/DDBJ whole genome shotgun (WGS) entry which is preliminary data.</text>
</comment>
<dbReference type="CDD" id="cd00200">
    <property type="entry name" value="WD40"/>
    <property type="match status" value="1"/>
</dbReference>
<dbReference type="AlphaFoldDB" id="A0A7J7J689"/>
<dbReference type="GO" id="GO:0040011">
    <property type="term" value="P:locomotion"/>
    <property type="evidence" value="ECO:0007669"/>
    <property type="project" value="TreeGrafter"/>
</dbReference>
<feature type="repeat" description="WD" evidence="5">
    <location>
        <begin position="571"/>
        <end position="598"/>
    </location>
</feature>
<dbReference type="PROSITE" id="PS50294">
    <property type="entry name" value="WD_REPEATS_REGION"/>
    <property type="match status" value="4"/>
</dbReference>
<dbReference type="PROSITE" id="PS50082">
    <property type="entry name" value="WD_REPEATS_2"/>
    <property type="match status" value="6"/>
</dbReference>
<dbReference type="GO" id="GO:0030864">
    <property type="term" value="C:cortical actin cytoskeleton"/>
    <property type="evidence" value="ECO:0007669"/>
    <property type="project" value="TreeGrafter"/>
</dbReference>
<feature type="repeat" description="WD" evidence="5">
    <location>
        <begin position="185"/>
        <end position="226"/>
    </location>
</feature>
<keyword evidence="7" id="KW-1185">Reference proteome</keyword>
<sequence>MPGELKAAFAPLPRTARGQPIVLNGRADKKTFLYVHGSNVFLRNIENPMICDVYTEHSKTTTVAQYSPSGFYIASADTIGKVRIWDTVNVEHVLKNEFQPLSGSIKDLCWSGDNQRIVVGGEGREKYAHVFNADTGTSVGEVTGQSKSVNAVSFKQDRPFRIATASEDQTLCFFEGPPFKYHHTIHDHKNFVNCVRYSPNSQKFVSGGADGRAFVYDGKTGEKVGELGDPAHKGGIYGVSFSSNSLEVLTVSADKTAKIWNMENFENVCQFTLGTALLDMQVGCLWLGDFILTVSLSGNINYLDRSNPSSPSQIIKGHNKQIEGIIAAGDTLYSADSEGKICVWDANTGTCTEVTGKGHSVQIKSISLMDDKLITCAIDDTVKVVDLSSQSYSDISIAMGSQPQCVATSADGHIVVACLQSVNIIQNGQLLFKQDVKYEPKCVAIHPSQSEIAVGGGQDSKIHIYSLTSGTLQETKTLSAPAAVTCVSYSPDGAYLAAGSERKVLLYSGPEYEVVISTQWVSHTARVMCLSWSPNSQHVASGSLDTDINIWDVNNHAARLSIKKAHKMSVVSSLSWRSDNELVSAGHDSIVQLWNISF</sequence>
<dbReference type="Proteomes" id="UP000593567">
    <property type="component" value="Unassembled WGS sequence"/>
</dbReference>
<dbReference type="Pfam" id="PF00400">
    <property type="entry name" value="WD40"/>
    <property type="match status" value="6"/>
</dbReference>
<feature type="repeat" description="WD" evidence="5">
    <location>
        <begin position="54"/>
        <end position="95"/>
    </location>
</feature>
<reference evidence="6" key="1">
    <citation type="submission" date="2020-06" db="EMBL/GenBank/DDBJ databases">
        <title>Draft genome of Bugula neritina, a colonial animal packing powerful symbionts and potential medicines.</title>
        <authorList>
            <person name="Rayko M."/>
        </authorList>
    </citation>
    <scope>NUCLEOTIDE SEQUENCE [LARGE SCALE GENOMIC DNA]</scope>
    <source>
        <strain evidence="6">Kwan_BN1</strain>
    </source>
</reference>
<evidence type="ECO:0000313" key="7">
    <source>
        <dbReference type="Proteomes" id="UP000593567"/>
    </source>
</evidence>
<evidence type="ECO:0000256" key="4">
    <source>
        <dbReference type="ARBA" id="ARBA00067845"/>
    </source>
</evidence>
<dbReference type="EMBL" id="VXIV02003139">
    <property type="protein sequence ID" value="KAF6021051.1"/>
    <property type="molecule type" value="Genomic_DNA"/>
</dbReference>
<keyword evidence="1 5" id="KW-0853">WD repeat</keyword>
<accession>A0A7J7J689</accession>
<dbReference type="GO" id="GO:0045214">
    <property type="term" value="P:sarcomere organization"/>
    <property type="evidence" value="ECO:0007669"/>
    <property type="project" value="TreeGrafter"/>
</dbReference>
<evidence type="ECO:0000256" key="2">
    <source>
        <dbReference type="ARBA" id="ARBA00022737"/>
    </source>
</evidence>
<organism evidence="6 7">
    <name type="scientific">Bugula neritina</name>
    <name type="common">Brown bryozoan</name>
    <name type="synonym">Sertularia neritina</name>
    <dbReference type="NCBI Taxonomy" id="10212"/>
    <lineage>
        <taxon>Eukaryota</taxon>
        <taxon>Metazoa</taxon>
        <taxon>Spiralia</taxon>
        <taxon>Lophotrochozoa</taxon>
        <taxon>Bryozoa</taxon>
        <taxon>Gymnolaemata</taxon>
        <taxon>Cheilostomatida</taxon>
        <taxon>Flustrina</taxon>
        <taxon>Buguloidea</taxon>
        <taxon>Bugulidae</taxon>
        <taxon>Bugula</taxon>
    </lineage>
</organism>
<dbReference type="InterPro" id="IPR001680">
    <property type="entry name" value="WD40_rpt"/>
</dbReference>
<dbReference type="InterPro" id="IPR015943">
    <property type="entry name" value="WD40/YVTN_repeat-like_dom_sf"/>
</dbReference>
<dbReference type="InterPro" id="IPR036322">
    <property type="entry name" value="WD40_repeat_dom_sf"/>
</dbReference>
<evidence type="ECO:0000313" key="6">
    <source>
        <dbReference type="EMBL" id="KAF6021051.1"/>
    </source>
</evidence>
<dbReference type="SUPFAM" id="SSF50978">
    <property type="entry name" value="WD40 repeat-like"/>
    <property type="match status" value="1"/>
</dbReference>
<dbReference type="GO" id="GO:0030042">
    <property type="term" value="P:actin filament depolymerization"/>
    <property type="evidence" value="ECO:0007669"/>
    <property type="project" value="TreeGrafter"/>
</dbReference>
<feature type="repeat" description="WD" evidence="5">
    <location>
        <begin position="229"/>
        <end position="270"/>
    </location>
</feature>
<comment type="similarity">
    <text evidence="3">Belongs to the WD repeat AIP1 family.</text>
</comment>
<protein>
    <recommendedName>
        <fullName evidence="4">Actin-interacting protein 1</fullName>
    </recommendedName>
</protein>
<evidence type="ECO:0000256" key="5">
    <source>
        <dbReference type="PROSITE-ProRule" id="PRU00221"/>
    </source>
</evidence>
<dbReference type="PANTHER" id="PTHR19856:SF0">
    <property type="entry name" value="WD REPEAT-CONTAINING PROTEIN 1"/>
    <property type="match status" value="1"/>
</dbReference>
<dbReference type="InterPro" id="IPR020472">
    <property type="entry name" value="WD40_PAC1"/>
</dbReference>
<dbReference type="FunFam" id="2.130.10.10:FF:000102">
    <property type="entry name" value="Actin-interacting protein 1"/>
    <property type="match status" value="1"/>
</dbReference>
<gene>
    <name evidence="6" type="ORF">EB796_020698</name>
</gene>
<evidence type="ECO:0000256" key="1">
    <source>
        <dbReference type="ARBA" id="ARBA00022574"/>
    </source>
</evidence>
<dbReference type="SMART" id="SM00320">
    <property type="entry name" value="WD40"/>
    <property type="match status" value="11"/>
</dbReference>
<dbReference type="FunFam" id="2.130.10.10:FF:000167">
    <property type="entry name" value="Actin-interacting protein 1"/>
    <property type="match status" value="1"/>
</dbReference>